<dbReference type="AlphaFoldDB" id="A0A7U2NQ29"/>
<evidence type="ECO:0000259" key="2">
    <source>
        <dbReference type="Pfam" id="PF25534"/>
    </source>
</evidence>
<gene>
    <name evidence="3" type="ORF">JI435_116890</name>
</gene>
<dbReference type="EMBL" id="CP069042">
    <property type="protein sequence ID" value="QRD06301.1"/>
    <property type="molecule type" value="Genomic_DNA"/>
</dbReference>
<dbReference type="Pfam" id="PF25534">
    <property type="entry name" value="DUF7918"/>
    <property type="match status" value="1"/>
</dbReference>
<evidence type="ECO:0000256" key="1">
    <source>
        <dbReference type="SAM" id="MobiDB-lite"/>
    </source>
</evidence>
<dbReference type="InterPro" id="IPR057678">
    <property type="entry name" value="DUF7918"/>
</dbReference>
<evidence type="ECO:0000313" key="4">
    <source>
        <dbReference type="Proteomes" id="UP000663193"/>
    </source>
</evidence>
<dbReference type="OMA" id="FATFRYY"/>
<evidence type="ECO:0000313" key="3">
    <source>
        <dbReference type="EMBL" id="QRD06301.1"/>
    </source>
</evidence>
<reference evidence="4" key="1">
    <citation type="journal article" date="2021" name="BMC Genomics">
        <title>Chromosome-level genome assembly and manually-curated proteome of model necrotroph Parastagonospora nodorum Sn15 reveals a genome-wide trove of candidate effector homologs, and redundancy of virulence-related functions within an accessory chromosome.</title>
        <authorList>
            <person name="Bertazzoni S."/>
            <person name="Jones D.A.B."/>
            <person name="Phan H.T."/>
            <person name="Tan K.-C."/>
            <person name="Hane J.K."/>
        </authorList>
    </citation>
    <scope>NUCLEOTIDE SEQUENCE [LARGE SCALE GENOMIC DNA]</scope>
    <source>
        <strain evidence="4">SN15 / ATCC MYA-4574 / FGSC 10173)</strain>
    </source>
</reference>
<dbReference type="KEGG" id="pno:SNOG_11689"/>
<feature type="region of interest" description="Disordered" evidence="1">
    <location>
        <begin position="395"/>
        <end position="414"/>
    </location>
</feature>
<feature type="domain" description="DUF7918" evidence="2">
    <location>
        <begin position="38"/>
        <end position="228"/>
    </location>
</feature>
<dbReference type="Proteomes" id="UP000663193">
    <property type="component" value="Chromosome 20"/>
</dbReference>
<feature type="compositionally biased region" description="Polar residues" evidence="1">
    <location>
        <begin position="435"/>
        <end position="448"/>
    </location>
</feature>
<protein>
    <recommendedName>
        <fullName evidence="2">DUF7918 domain-containing protein</fullName>
    </recommendedName>
</protein>
<name>A0A7U2NQ29_PHANO</name>
<feature type="compositionally biased region" description="Polar residues" evidence="1">
    <location>
        <begin position="283"/>
        <end position="299"/>
    </location>
</feature>
<proteinExistence type="predicted"/>
<dbReference type="OrthoDB" id="436496at2759"/>
<dbReference type="RefSeq" id="XP_001801927.1">
    <property type="nucleotide sequence ID" value="XM_001801875.1"/>
</dbReference>
<feature type="region of interest" description="Disordered" evidence="1">
    <location>
        <begin position="282"/>
        <end position="344"/>
    </location>
</feature>
<organism evidence="3 4">
    <name type="scientific">Phaeosphaeria nodorum (strain SN15 / ATCC MYA-4574 / FGSC 10173)</name>
    <name type="common">Glume blotch fungus</name>
    <name type="synonym">Parastagonospora nodorum</name>
    <dbReference type="NCBI Taxonomy" id="321614"/>
    <lineage>
        <taxon>Eukaryota</taxon>
        <taxon>Fungi</taxon>
        <taxon>Dikarya</taxon>
        <taxon>Ascomycota</taxon>
        <taxon>Pezizomycotina</taxon>
        <taxon>Dothideomycetes</taxon>
        <taxon>Pleosporomycetidae</taxon>
        <taxon>Pleosporales</taxon>
        <taxon>Pleosporineae</taxon>
        <taxon>Phaeosphaeriaceae</taxon>
        <taxon>Parastagonospora</taxon>
    </lineage>
</organism>
<keyword evidence="4" id="KW-1185">Reference proteome</keyword>
<dbReference type="VEuPathDB" id="FungiDB:JI435_116890"/>
<sequence length="448" mass="50117">MPTYRSINIALHSQFDVETLPEYFPLPQKNYPDTHRVPKLIDETTSTCSVYIPVLPGSLFWIGYSVSPPVPVGQYFLFKLYINGAHIVSWSTGEEEEWKGKTMFGLYERPEDEDGRQRLEKRALRFTAMKDKKKWDDVEDVFDEKMCLEIRVLRAHGRKRIEREVESYEKTEHAGKGKGIGLINAGRASSEQPKRFYKFALTDPIDQPFATFKYFYRTWEQLHHLGLLAEDALDENDMPIIEPYDADGSQRSLSTARNVSRASTRGDDIFFECGDSAAATEGQAASSVSGPAQCVSGSLEQPRAYIPRGAPSEKASEETLRTGRQSRQRHSGGVGTAPQSYRLSMPPSIKLVPTQQSNKVLPTIPKKDDARSSTAYSPHPAYPVDEWRLRTPSPVKSVREGISTPPMAKSRASSLFSAFTSSWKRRRSPSAGGQAKSNNVGGSRSVSH</sequence>
<feature type="region of interest" description="Disordered" evidence="1">
    <location>
        <begin position="419"/>
        <end position="448"/>
    </location>
</feature>
<accession>A0A7U2NQ29</accession>
<feature type="region of interest" description="Disordered" evidence="1">
    <location>
        <begin position="361"/>
        <end position="385"/>
    </location>
</feature>